<evidence type="ECO:0000313" key="1">
    <source>
        <dbReference type="Proteomes" id="UP000694843"/>
    </source>
</evidence>
<dbReference type="KEGG" id="hazt:108676787"/>
<name>A0A8B7P2S6_HYAAZ</name>
<dbReference type="GeneID" id="108676787"/>
<evidence type="ECO:0000313" key="4">
    <source>
        <dbReference type="RefSeq" id="XP_047739710.1"/>
    </source>
</evidence>
<dbReference type="Proteomes" id="UP000694843">
    <property type="component" value="Unplaced"/>
</dbReference>
<organism evidence="1 2">
    <name type="scientific">Hyalella azteca</name>
    <name type="common">Amphipod</name>
    <dbReference type="NCBI Taxonomy" id="294128"/>
    <lineage>
        <taxon>Eukaryota</taxon>
        <taxon>Metazoa</taxon>
        <taxon>Ecdysozoa</taxon>
        <taxon>Arthropoda</taxon>
        <taxon>Crustacea</taxon>
        <taxon>Multicrustacea</taxon>
        <taxon>Malacostraca</taxon>
        <taxon>Eumalacostraca</taxon>
        <taxon>Peracarida</taxon>
        <taxon>Amphipoda</taxon>
        <taxon>Senticaudata</taxon>
        <taxon>Talitrida</taxon>
        <taxon>Talitroidea</taxon>
        <taxon>Hyalellidae</taxon>
        <taxon>Hyalella</taxon>
    </lineage>
</organism>
<evidence type="ECO:0000313" key="3">
    <source>
        <dbReference type="RefSeq" id="XP_018020415.1"/>
    </source>
</evidence>
<protein>
    <submittedName>
        <fullName evidence="2 3">Uncharacterized protein LOC108676787</fullName>
    </submittedName>
</protein>
<sequence>MMNERELMLSFGENTTTRTGEGAWGIERLLSIVRLGGGSSGSWFPGANWSNAIRFVPRADSSPDTVYYKTLEQLCDDMERCSRVDGDLVEEVSYYVTRLASNQESLAFMFGMSAVATDRLFSWNQFHESFRRNFVLFPESFKHNFVLLKIGRGYWSVDKFRDGIVIQRSLSESQLKNKCLNNPRIIEDSGCRLECSRRNKFHSTSSRPIKTMKDFIGWMKESEHLSRPYNVMFSNCVDLTKELEKKFHQ</sequence>
<reference evidence="2 3" key="1">
    <citation type="submission" date="2025-04" db="UniProtKB">
        <authorList>
            <consortium name="RefSeq"/>
        </authorList>
    </citation>
    <scope>IDENTIFICATION</scope>
    <source>
        <tissue evidence="2 3">Whole organism</tissue>
    </source>
</reference>
<evidence type="ECO:0000313" key="2">
    <source>
        <dbReference type="RefSeq" id="XP_018020414.1"/>
    </source>
</evidence>
<gene>
    <name evidence="2 3 4" type="primary">LOC108676787</name>
</gene>
<dbReference type="RefSeq" id="XP_018020414.1">
    <property type="nucleotide sequence ID" value="XM_018164925.2"/>
</dbReference>
<dbReference type="AlphaFoldDB" id="A0A8B7P2S6"/>
<dbReference type="RefSeq" id="XP_047739710.1">
    <property type="nucleotide sequence ID" value="XM_047883754.1"/>
</dbReference>
<dbReference type="RefSeq" id="XP_018020415.1">
    <property type="nucleotide sequence ID" value="XM_018164926.2"/>
</dbReference>
<dbReference type="OrthoDB" id="6381337at2759"/>
<accession>A0A8B7P2S6</accession>
<proteinExistence type="predicted"/>
<keyword evidence="1" id="KW-1185">Reference proteome</keyword>